<accession>A0A7D3UVD8</accession>
<dbReference type="Proteomes" id="UP001162001">
    <property type="component" value="Segment"/>
</dbReference>
<keyword evidence="2" id="KW-1185">Reference proteome</keyword>
<proteinExistence type="predicted"/>
<gene>
    <name evidence="1" type="ORF">Fadolivirus_1_1293</name>
</gene>
<protein>
    <submittedName>
        <fullName evidence="1">Uncharacterized protein</fullName>
    </submittedName>
</protein>
<dbReference type="EMBL" id="MT418680">
    <property type="protein sequence ID" value="QKF94751.1"/>
    <property type="molecule type" value="Genomic_DNA"/>
</dbReference>
<name>A0A7D3UVD8_9VIRU</name>
<sequence>MNNIKLTKYYKEPNNKYDVVSVVAFRLKDNYKSSMIYYTGLKRLVEMMPKHLSGIYLRIYYDDSIIKPQHNNRDIDNEIINYWIPLFEQIKTHKHVQLTHYDCPQFKIKGSIYHDGLFGTVVRFIPLFDYLDNNNIGTVIISDIDSPNIILENSKNQLEFMKMNNTFVHYRTGSCYSSMPRYDLFTDEYIKNFPQMILGGNIVTKIKFPHEILDDFLVIMKNLNVKGNDILKRFIENERKSIYKSLDVNMESIFVYGIDEYILAKYIAEYIVVNKIPYSYTIYNGLERALYSWYLRSDNFKDNAKYIDIMKQLLGKYYDDTKTVAENYNILDKIIYKTTSPDKVYIYNNIFKVFKELEIDKTYEKYDLRWRDINCVNLYPYTETQMVVGRF</sequence>
<evidence type="ECO:0000313" key="2">
    <source>
        <dbReference type="Proteomes" id="UP001162001"/>
    </source>
</evidence>
<evidence type="ECO:0000313" key="1">
    <source>
        <dbReference type="EMBL" id="QKF94751.1"/>
    </source>
</evidence>
<reference evidence="1 2" key="1">
    <citation type="submission" date="2020-04" db="EMBL/GenBank/DDBJ databases">
        <title>Advantages and limits of metagenomic assembly and binning of a giant virus.</title>
        <authorList>
            <person name="Schulz F."/>
            <person name="Andreani J."/>
            <person name="Francis R."/>
            <person name="Boudjemaa H."/>
            <person name="Bou Khalil J.Y."/>
            <person name="Lee J."/>
            <person name="La Scola B."/>
            <person name="Woyke T."/>
        </authorList>
    </citation>
    <scope>NUCLEOTIDE SEQUENCE [LARGE SCALE GENOMIC DNA]</scope>
    <source>
        <strain evidence="1 2">FV1/VV64</strain>
    </source>
</reference>
<organism evidence="1 2">
    <name type="scientific">Fadolivirus FV1/VV64</name>
    <dbReference type="NCBI Taxonomy" id="3070911"/>
    <lineage>
        <taxon>Viruses</taxon>
        <taxon>Varidnaviria</taxon>
        <taxon>Bamfordvirae</taxon>
        <taxon>Nucleocytoviricota</taxon>
        <taxon>Megaviricetes</taxon>
        <taxon>Imitervirales</taxon>
        <taxon>Mimiviridae</taxon>
        <taxon>Klosneuvirinae</taxon>
        <taxon>Fadolivirus</taxon>
        <taxon>Fadolivirus algeromassiliense</taxon>
    </lineage>
</organism>